<keyword evidence="1" id="KW-0472">Membrane</keyword>
<dbReference type="KEGG" id="lft:FG051_02810"/>
<dbReference type="RefSeq" id="WP_057812955.1">
    <property type="nucleotide sequence ID" value="NZ_CP040736.1"/>
</dbReference>
<sequence length="62" mass="6835">MKIIFAVGAILIAIWQIVVSKQYFDSIKKQSSPVILALIALIFSLIFAAVLLIWGVKTLIGF</sequence>
<reference evidence="2 3" key="1">
    <citation type="submission" date="2019-05" db="EMBL/GenBank/DDBJ databases">
        <title>Genome Sequence of Lactobacillus futsaii Y97, a Potential Probiotic Strain Isolated from the Futsai of Taiwan.</title>
        <authorList>
            <person name="Du X."/>
        </authorList>
    </citation>
    <scope>NUCLEOTIDE SEQUENCE [LARGE SCALE GENOMIC DNA]</scope>
    <source>
        <strain evidence="2 3">Y97</strain>
    </source>
</reference>
<gene>
    <name evidence="2" type="ORF">FG051_02810</name>
</gene>
<keyword evidence="1" id="KW-0812">Transmembrane</keyword>
<keyword evidence="1" id="KW-1133">Transmembrane helix</keyword>
<evidence type="ECO:0000313" key="3">
    <source>
        <dbReference type="Proteomes" id="UP000310673"/>
    </source>
</evidence>
<dbReference type="AlphaFoldDB" id="A0A5B7SWN7"/>
<evidence type="ECO:0008006" key="4">
    <source>
        <dbReference type="Google" id="ProtNLM"/>
    </source>
</evidence>
<feature type="transmembrane region" description="Helical" evidence="1">
    <location>
        <begin position="36"/>
        <end position="56"/>
    </location>
</feature>
<evidence type="ECO:0000313" key="2">
    <source>
        <dbReference type="EMBL" id="QCX24097.1"/>
    </source>
</evidence>
<dbReference type="EMBL" id="CP040736">
    <property type="protein sequence ID" value="QCX24097.1"/>
    <property type="molecule type" value="Genomic_DNA"/>
</dbReference>
<accession>A0A5B7SWN7</accession>
<dbReference type="Proteomes" id="UP000310673">
    <property type="component" value="Chromosome"/>
</dbReference>
<evidence type="ECO:0000256" key="1">
    <source>
        <dbReference type="SAM" id="Phobius"/>
    </source>
</evidence>
<protein>
    <recommendedName>
        <fullName evidence="4">DUF1146 domain-containing protein</fullName>
    </recommendedName>
</protein>
<proteinExistence type="predicted"/>
<name>A0A5B7SWN7_9LACO</name>
<organism evidence="2 3">
    <name type="scientific">Companilactobacillus futsaii</name>
    <dbReference type="NCBI Taxonomy" id="938155"/>
    <lineage>
        <taxon>Bacteria</taxon>
        <taxon>Bacillati</taxon>
        <taxon>Bacillota</taxon>
        <taxon>Bacilli</taxon>
        <taxon>Lactobacillales</taxon>
        <taxon>Lactobacillaceae</taxon>
        <taxon>Companilactobacillus</taxon>
    </lineage>
</organism>